<proteinExistence type="predicted"/>
<evidence type="ECO:0000313" key="2">
    <source>
        <dbReference type="Proteomes" id="UP000076489"/>
    </source>
</evidence>
<dbReference type="RefSeq" id="WP_063340888.1">
    <property type="nucleotide sequence ID" value="NZ_LUKJ01000002.1"/>
</dbReference>
<organism evidence="1 2">
    <name type="scientific">Pseudomonas fluorescens</name>
    <dbReference type="NCBI Taxonomy" id="294"/>
    <lineage>
        <taxon>Bacteria</taxon>
        <taxon>Pseudomonadati</taxon>
        <taxon>Pseudomonadota</taxon>
        <taxon>Gammaproteobacteria</taxon>
        <taxon>Pseudomonadales</taxon>
        <taxon>Pseudomonadaceae</taxon>
        <taxon>Pseudomonas</taxon>
    </lineage>
</organism>
<name>A0A161ZG50_PSEFL</name>
<accession>A0A161ZG50</accession>
<reference evidence="2" key="1">
    <citation type="submission" date="2016-03" db="EMBL/GenBank/DDBJ databases">
        <authorList>
            <person name="Ray J."/>
            <person name="Price M."/>
            <person name="Deutschbauer A."/>
        </authorList>
    </citation>
    <scope>NUCLEOTIDE SEQUENCE [LARGE SCALE GENOMIC DNA]</scope>
    <source>
        <strain evidence="2">FW300-N1B4</strain>
    </source>
</reference>
<dbReference type="EMBL" id="LUKJ01000002">
    <property type="protein sequence ID" value="KZN20842.1"/>
    <property type="molecule type" value="Genomic_DNA"/>
</dbReference>
<sequence length="114" mass="12762">MNSNIIYVNFRSQHHAQDISTSSMVQLLGWPSDKWAEVVAACKKTQTVSIVHYSEEGDDRKVFRVPCAMVTVVIAKRDIPMEHFHTGSIDLAQGKLGRVCMRWSQSGPAPRSFG</sequence>
<evidence type="ECO:0000313" key="1">
    <source>
        <dbReference type="EMBL" id="KZN20842.1"/>
    </source>
</evidence>
<protein>
    <submittedName>
        <fullName evidence="1">Uncharacterized protein</fullName>
    </submittedName>
</protein>
<dbReference type="AlphaFoldDB" id="A0A161ZG50"/>
<comment type="caution">
    <text evidence="1">The sequence shown here is derived from an EMBL/GenBank/DDBJ whole genome shotgun (WGS) entry which is preliminary data.</text>
</comment>
<dbReference type="Proteomes" id="UP000076489">
    <property type="component" value="Unassembled WGS sequence"/>
</dbReference>
<gene>
    <name evidence="1" type="ORF">A1D17_04680</name>
</gene>
<reference evidence="1 2" key="2">
    <citation type="journal article" date="2018" name="Nature">
        <title>Mutant phenotypes for thousands of bacterial genes of unknown function.</title>
        <authorList>
            <person name="Price M.N."/>
            <person name="Wetmore K.M."/>
            <person name="Waters R.J."/>
            <person name="Callaghan M."/>
            <person name="Ray J."/>
            <person name="Liu H."/>
            <person name="Kuehl J.V."/>
            <person name="Melnyk R.A."/>
            <person name="Lamson J.S."/>
            <person name="Suh Y."/>
            <person name="Carlson H.K."/>
            <person name="Esquivel Z."/>
            <person name="Sadeeshkumar H."/>
            <person name="Chakraborty R."/>
            <person name="Zane G.M."/>
            <person name="Rubin B.E."/>
            <person name="Wall J.D."/>
            <person name="Visel A."/>
            <person name="Bristow J."/>
            <person name="Blow M.J."/>
            <person name="Arkin A.P."/>
            <person name="Deutschbauer A.M."/>
        </authorList>
    </citation>
    <scope>NUCLEOTIDE SEQUENCE [LARGE SCALE GENOMIC DNA]</scope>
    <source>
        <strain evidence="1 2">FW300-N1B4</strain>
    </source>
</reference>